<dbReference type="PROSITE" id="PS51186">
    <property type="entry name" value="GNAT"/>
    <property type="match status" value="1"/>
</dbReference>
<dbReference type="GeneID" id="85475727"/>
<evidence type="ECO:0000313" key="4">
    <source>
        <dbReference type="Proteomes" id="UP001243989"/>
    </source>
</evidence>
<dbReference type="PANTHER" id="PTHR42791">
    <property type="entry name" value="GNAT FAMILY ACETYLTRANSFERASE"/>
    <property type="match status" value="1"/>
</dbReference>
<reference evidence="3" key="1">
    <citation type="submission" date="2021-06" db="EMBL/GenBank/DDBJ databases">
        <title>Comparative genomics, transcriptomics and evolutionary studies reveal genomic signatures of adaptation to plant cell wall in hemibiotrophic fungi.</title>
        <authorList>
            <consortium name="DOE Joint Genome Institute"/>
            <person name="Baroncelli R."/>
            <person name="Diaz J.F."/>
            <person name="Benocci T."/>
            <person name="Peng M."/>
            <person name="Battaglia E."/>
            <person name="Haridas S."/>
            <person name="Andreopoulos W."/>
            <person name="Labutti K."/>
            <person name="Pangilinan J."/>
            <person name="Floch G.L."/>
            <person name="Makela M.R."/>
            <person name="Henrissat B."/>
            <person name="Grigoriev I.V."/>
            <person name="Crouch J.A."/>
            <person name="De Vries R.P."/>
            <person name="Sukno S.A."/>
            <person name="Thon M.R."/>
        </authorList>
    </citation>
    <scope>NUCLEOTIDE SEQUENCE</scope>
    <source>
        <strain evidence="3">CBS 102054</strain>
    </source>
</reference>
<dbReference type="PANTHER" id="PTHR42791:SF2">
    <property type="entry name" value="N-ACETYLTRANSFERASE DOMAIN-CONTAINING PROTEIN"/>
    <property type="match status" value="1"/>
</dbReference>
<dbReference type="Pfam" id="PF13673">
    <property type="entry name" value="Acetyltransf_10"/>
    <property type="match status" value="1"/>
</dbReference>
<evidence type="ECO:0000313" key="3">
    <source>
        <dbReference type="EMBL" id="KAK1634012.1"/>
    </source>
</evidence>
<dbReference type="InterPro" id="IPR000182">
    <property type="entry name" value="GNAT_dom"/>
</dbReference>
<dbReference type="SUPFAM" id="SSF55729">
    <property type="entry name" value="Acyl-CoA N-acyltransferases (Nat)"/>
    <property type="match status" value="1"/>
</dbReference>
<proteinExistence type="predicted"/>
<gene>
    <name evidence="3" type="ORF">BDP81DRAFT_433544</name>
</gene>
<feature type="region of interest" description="Disordered" evidence="1">
    <location>
        <begin position="98"/>
        <end position="132"/>
    </location>
</feature>
<organism evidence="3 4">
    <name type="scientific">Colletotrichum phormii</name>
    <dbReference type="NCBI Taxonomy" id="359342"/>
    <lineage>
        <taxon>Eukaryota</taxon>
        <taxon>Fungi</taxon>
        <taxon>Dikarya</taxon>
        <taxon>Ascomycota</taxon>
        <taxon>Pezizomycotina</taxon>
        <taxon>Sordariomycetes</taxon>
        <taxon>Hypocreomycetidae</taxon>
        <taxon>Glomerellales</taxon>
        <taxon>Glomerellaceae</taxon>
        <taxon>Colletotrichum</taxon>
        <taxon>Colletotrichum acutatum species complex</taxon>
    </lineage>
</organism>
<dbReference type="EMBL" id="JAHMHQ010000016">
    <property type="protein sequence ID" value="KAK1634012.1"/>
    <property type="molecule type" value="Genomic_DNA"/>
</dbReference>
<dbReference type="Proteomes" id="UP001243989">
    <property type="component" value="Unassembled WGS sequence"/>
</dbReference>
<dbReference type="AlphaFoldDB" id="A0AAJ0EBV3"/>
<dbReference type="CDD" id="cd04301">
    <property type="entry name" value="NAT_SF"/>
    <property type="match status" value="1"/>
</dbReference>
<dbReference type="Gene3D" id="3.40.630.30">
    <property type="match status" value="1"/>
</dbReference>
<accession>A0AAJ0EBV3</accession>
<protein>
    <recommendedName>
        <fullName evidence="2">N-acetyltransferase domain-containing protein</fullName>
    </recommendedName>
</protein>
<comment type="caution">
    <text evidence="3">The sequence shown here is derived from an EMBL/GenBank/DDBJ whole genome shotgun (WGS) entry which is preliminary data.</text>
</comment>
<sequence length="243" mass="27325">MSVEHAKNAHGQVSILAVEPNDIDDLVTIHTAAFKTDQFSNLMLLDREEGAHQNLMHKSILHWLSNSSSTKLFKAVDKEGKILGWSCWVVKVSEQKKPDARKASQASSDSKSNKEKTLSEKDTPRDPARVLGGIMHRDMTSWESRHLGGKKYAILQALATDPPYQGQGIATKLIQQRVEDVDSHNLACWIHASPSSYRLYETAEFQEIGKSEYDLGKWAPGGTGDKLCWEVYIFRYMLRPARA</sequence>
<name>A0AAJ0EBV3_9PEZI</name>
<feature type="compositionally biased region" description="Basic and acidic residues" evidence="1">
    <location>
        <begin position="111"/>
        <end position="128"/>
    </location>
</feature>
<dbReference type="GO" id="GO:0016747">
    <property type="term" value="F:acyltransferase activity, transferring groups other than amino-acyl groups"/>
    <property type="evidence" value="ECO:0007669"/>
    <property type="project" value="InterPro"/>
</dbReference>
<dbReference type="InterPro" id="IPR016181">
    <property type="entry name" value="Acyl_CoA_acyltransferase"/>
</dbReference>
<keyword evidence="4" id="KW-1185">Reference proteome</keyword>
<dbReference type="RefSeq" id="XP_060442619.1">
    <property type="nucleotide sequence ID" value="XM_060590865.1"/>
</dbReference>
<evidence type="ECO:0000259" key="2">
    <source>
        <dbReference type="PROSITE" id="PS51186"/>
    </source>
</evidence>
<evidence type="ECO:0000256" key="1">
    <source>
        <dbReference type="SAM" id="MobiDB-lite"/>
    </source>
</evidence>
<feature type="domain" description="N-acetyltransferase" evidence="2">
    <location>
        <begin position="13"/>
        <end position="242"/>
    </location>
</feature>
<dbReference type="InterPro" id="IPR052523">
    <property type="entry name" value="Trichothecene_AcTrans"/>
</dbReference>